<sequence>MRERRGDRKPVTRRNPVTAGAEPFVHHHRRYEKWFERHRMAYYSELLAVRALLPWSGRGLEIGVGTGRFAAPLGVEFGIDPAAEMLVYARQRGIHVVGAVAEALPFAPAVFDYALIVTTICFVDDATAMLAEARRVLRPGGELVIGFIDRTSDLGQHYLAHQAEDVFYRGAKFYSADEVQHLLRATGFAAPVWAQTLFKPLDETREIEAMRTGRGQGAFVVVKADRP</sequence>
<dbReference type="GO" id="GO:0032259">
    <property type="term" value="P:methylation"/>
    <property type="evidence" value="ECO:0007669"/>
    <property type="project" value="UniProtKB-KW"/>
</dbReference>
<keyword evidence="2" id="KW-0808">Transferase</keyword>
<gene>
    <name evidence="2" type="ORF">A2150_02295</name>
</gene>
<comment type="caution">
    <text evidence="2">The sequence shown here is derived from an EMBL/GenBank/DDBJ whole genome shotgun (WGS) entry which is preliminary data.</text>
</comment>
<evidence type="ECO:0000259" key="1">
    <source>
        <dbReference type="Pfam" id="PF08241"/>
    </source>
</evidence>
<dbReference type="AlphaFoldDB" id="A0A1F6TG26"/>
<accession>A0A1F6TG26</accession>
<organism evidence="2 3">
    <name type="scientific">Candidatus Muproteobacteria bacterium RBG_16_64_11</name>
    <dbReference type="NCBI Taxonomy" id="1817758"/>
    <lineage>
        <taxon>Bacteria</taxon>
        <taxon>Pseudomonadati</taxon>
        <taxon>Pseudomonadota</taxon>
        <taxon>Candidatus Muproteobacteria</taxon>
    </lineage>
</organism>
<keyword evidence="2" id="KW-0489">Methyltransferase</keyword>
<name>A0A1F6TG26_9PROT</name>
<dbReference type="PANTHER" id="PTHR42912:SF80">
    <property type="entry name" value="METHYLTRANSFERASE DOMAIN-CONTAINING PROTEIN"/>
    <property type="match status" value="1"/>
</dbReference>
<dbReference type="GO" id="GO:0008757">
    <property type="term" value="F:S-adenosylmethionine-dependent methyltransferase activity"/>
    <property type="evidence" value="ECO:0007669"/>
    <property type="project" value="InterPro"/>
</dbReference>
<dbReference type="EMBL" id="MFSS01000029">
    <property type="protein sequence ID" value="OGI44025.1"/>
    <property type="molecule type" value="Genomic_DNA"/>
</dbReference>
<dbReference type="CDD" id="cd02440">
    <property type="entry name" value="AdoMet_MTases"/>
    <property type="match status" value="1"/>
</dbReference>
<dbReference type="Gene3D" id="3.40.50.150">
    <property type="entry name" value="Vaccinia Virus protein VP39"/>
    <property type="match status" value="1"/>
</dbReference>
<dbReference type="InterPro" id="IPR013216">
    <property type="entry name" value="Methyltransf_11"/>
</dbReference>
<proteinExistence type="predicted"/>
<evidence type="ECO:0000313" key="3">
    <source>
        <dbReference type="Proteomes" id="UP000177925"/>
    </source>
</evidence>
<dbReference type="PANTHER" id="PTHR42912">
    <property type="entry name" value="METHYLTRANSFERASE"/>
    <property type="match status" value="1"/>
</dbReference>
<dbReference type="InterPro" id="IPR050508">
    <property type="entry name" value="Methyltransf_Superfamily"/>
</dbReference>
<feature type="domain" description="Methyltransferase type 11" evidence="1">
    <location>
        <begin position="60"/>
        <end position="145"/>
    </location>
</feature>
<dbReference type="Pfam" id="PF08241">
    <property type="entry name" value="Methyltransf_11"/>
    <property type="match status" value="1"/>
</dbReference>
<reference evidence="2 3" key="1">
    <citation type="journal article" date="2016" name="Nat. Commun.">
        <title>Thousands of microbial genomes shed light on interconnected biogeochemical processes in an aquifer system.</title>
        <authorList>
            <person name="Anantharaman K."/>
            <person name="Brown C.T."/>
            <person name="Hug L.A."/>
            <person name="Sharon I."/>
            <person name="Castelle C.J."/>
            <person name="Probst A.J."/>
            <person name="Thomas B.C."/>
            <person name="Singh A."/>
            <person name="Wilkins M.J."/>
            <person name="Karaoz U."/>
            <person name="Brodie E.L."/>
            <person name="Williams K.H."/>
            <person name="Hubbard S.S."/>
            <person name="Banfield J.F."/>
        </authorList>
    </citation>
    <scope>NUCLEOTIDE SEQUENCE [LARGE SCALE GENOMIC DNA]</scope>
</reference>
<dbReference type="SUPFAM" id="SSF53335">
    <property type="entry name" value="S-adenosyl-L-methionine-dependent methyltransferases"/>
    <property type="match status" value="1"/>
</dbReference>
<dbReference type="Proteomes" id="UP000177925">
    <property type="component" value="Unassembled WGS sequence"/>
</dbReference>
<evidence type="ECO:0000313" key="2">
    <source>
        <dbReference type="EMBL" id="OGI44025.1"/>
    </source>
</evidence>
<dbReference type="InterPro" id="IPR029063">
    <property type="entry name" value="SAM-dependent_MTases_sf"/>
</dbReference>
<dbReference type="STRING" id="1817758.A2150_02295"/>
<protein>
    <submittedName>
        <fullName evidence="2">Methyltransferase type 11</fullName>
    </submittedName>
</protein>